<proteinExistence type="predicted"/>
<dbReference type="Pfam" id="PF13522">
    <property type="entry name" value="GATase_6"/>
    <property type="match status" value="1"/>
</dbReference>
<accession>A0A7S2SIF1</accession>
<dbReference type="AlphaFoldDB" id="A0A7S2SIF1"/>
<organism evidence="3">
    <name type="scientific">Rhizochromulina marina</name>
    <dbReference type="NCBI Taxonomy" id="1034831"/>
    <lineage>
        <taxon>Eukaryota</taxon>
        <taxon>Sar</taxon>
        <taxon>Stramenopiles</taxon>
        <taxon>Ochrophyta</taxon>
        <taxon>Dictyochophyceae</taxon>
        <taxon>Rhizochromulinales</taxon>
        <taxon>Rhizochromulina</taxon>
    </lineage>
</organism>
<dbReference type="Gene3D" id="3.60.20.10">
    <property type="entry name" value="Glutamine Phosphoribosylpyrophosphate, subunit 1, domain 1"/>
    <property type="match status" value="1"/>
</dbReference>
<dbReference type="InterPro" id="IPR029055">
    <property type="entry name" value="Ntn_hydrolases_N"/>
</dbReference>
<feature type="region of interest" description="Disordered" evidence="1">
    <location>
        <begin position="306"/>
        <end position="347"/>
    </location>
</feature>
<protein>
    <recommendedName>
        <fullName evidence="2">Glutamine amidotransferase type-2 domain-containing protein</fullName>
    </recommendedName>
</protein>
<reference evidence="3" key="1">
    <citation type="submission" date="2021-01" db="EMBL/GenBank/DDBJ databases">
        <authorList>
            <person name="Corre E."/>
            <person name="Pelletier E."/>
            <person name="Niang G."/>
            <person name="Scheremetjew M."/>
            <person name="Finn R."/>
            <person name="Kale V."/>
            <person name="Holt S."/>
            <person name="Cochrane G."/>
            <person name="Meng A."/>
            <person name="Brown T."/>
            <person name="Cohen L."/>
        </authorList>
    </citation>
    <scope>NUCLEOTIDE SEQUENCE</scope>
    <source>
        <strain evidence="3">CCMP1243</strain>
    </source>
</reference>
<dbReference type="EMBL" id="HBHJ01023086">
    <property type="protein sequence ID" value="CAD9701051.1"/>
    <property type="molecule type" value="Transcribed_RNA"/>
</dbReference>
<dbReference type="CDD" id="cd01908">
    <property type="entry name" value="YafJ"/>
    <property type="match status" value="1"/>
</dbReference>
<sequence>MGIWKDTMPKWLCSSSTWVVLGLYISTASSCRIIAFVGDVEVSGRRLLLEPANSLPRLAWAAPVLPAVDASERFCEVANRIRNAQINKDGWGLGWYESEDVFPIRYRTAESIVEGEDNRTTEEFVQLLEGSREVARSGAVQEKEGGFSHSQGLLGAAFNFTVDSCGTQKPQVLKGEIISKAIFGHVRMASPGGEINEENSHPFIFNNLLFMHNGALHNFSGYAASLRRRLRPSVRGLLLGNVDSEHAGALYVNNLEGFPARTEFTMMELRGAMRTLIAELRALSAESSLAACEDLHSHPLPAQGCQSEGNGTCAAETRNEQDSAAGTTATKQEHRGTSEPWSPSSMNFAVTDGKGLVVTRFRSSSAEDPPSLYYKLGVSGKYRAPGAASPSTASPDAEEWQGTKSGLHGLIVASEPLEDTLPALSAWRLLGKDKMISYHPAEGVRIECLSELCTPDLPADLGAVHEAL</sequence>
<dbReference type="PANTHER" id="PTHR43187:SF1">
    <property type="entry name" value="GLUTAMINE AMIDOTRANSFERASE DUG3-RELATED"/>
    <property type="match status" value="1"/>
</dbReference>
<evidence type="ECO:0000259" key="2">
    <source>
        <dbReference type="PROSITE" id="PS51278"/>
    </source>
</evidence>
<dbReference type="SUPFAM" id="SSF56235">
    <property type="entry name" value="N-terminal nucleophile aminohydrolases (Ntn hydrolases)"/>
    <property type="match status" value="1"/>
</dbReference>
<evidence type="ECO:0000313" key="3">
    <source>
        <dbReference type="EMBL" id="CAD9701051.1"/>
    </source>
</evidence>
<evidence type="ECO:0000256" key="1">
    <source>
        <dbReference type="SAM" id="MobiDB-lite"/>
    </source>
</evidence>
<dbReference type="InterPro" id="IPR017932">
    <property type="entry name" value="GATase_2_dom"/>
</dbReference>
<dbReference type="InterPro" id="IPR052373">
    <property type="entry name" value="Gamma-glu_amide_hydrolase"/>
</dbReference>
<feature type="domain" description="Glutamine amidotransferase type-2" evidence="2">
    <location>
        <begin position="31"/>
        <end position="361"/>
    </location>
</feature>
<gene>
    <name evidence="3" type="ORF">RMAR1173_LOCUS15204</name>
</gene>
<dbReference type="PANTHER" id="PTHR43187">
    <property type="entry name" value="GLUTAMINE AMIDOTRANSFERASE DUG3-RELATED"/>
    <property type="match status" value="1"/>
</dbReference>
<dbReference type="PROSITE" id="PS51257">
    <property type="entry name" value="PROKAR_LIPOPROTEIN"/>
    <property type="match status" value="1"/>
</dbReference>
<dbReference type="PROSITE" id="PS51278">
    <property type="entry name" value="GATASE_TYPE_2"/>
    <property type="match status" value="1"/>
</dbReference>
<name>A0A7S2SIF1_9STRA</name>